<dbReference type="Proteomes" id="UP000886339">
    <property type="component" value="Unassembled WGS sequence"/>
</dbReference>
<feature type="region of interest" description="Disordered" evidence="1">
    <location>
        <begin position="72"/>
        <end position="105"/>
    </location>
</feature>
<proteinExistence type="predicted"/>
<dbReference type="EMBL" id="DRLF01000156">
    <property type="protein sequence ID" value="HEC06053.1"/>
    <property type="molecule type" value="Genomic_DNA"/>
</dbReference>
<dbReference type="AlphaFoldDB" id="A0A831RXR7"/>
<reference evidence="2" key="1">
    <citation type="journal article" date="2020" name="mSystems">
        <title>Genome- and Community-Level Interaction Insights into Carbon Utilization and Element Cycling Functions of Hydrothermarchaeota in Hydrothermal Sediment.</title>
        <authorList>
            <person name="Zhou Z."/>
            <person name="Liu Y."/>
            <person name="Xu W."/>
            <person name="Pan J."/>
            <person name="Luo Z.H."/>
            <person name="Li M."/>
        </authorList>
    </citation>
    <scope>NUCLEOTIDE SEQUENCE [LARGE SCALE GENOMIC DNA]</scope>
    <source>
        <strain evidence="2">HyVt-458</strain>
    </source>
</reference>
<feature type="compositionally biased region" description="Basic and acidic residues" evidence="1">
    <location>
        <begin position="73"/>
        <end position="85"/>
    </location>
</feature>
<comment type="caution">
    <text evidence="2">The sequence shown here is derived from an EMBL/GenBank/DDBJ whole genome shotgun (WGS) entry which is preliminary data.</text>
</comment>
<accession>A0A831RXR7</accession>
<evidence type="ECO:0000256" key="1">
    <source>
        <dbReference type="SAM" id="MobiDB-lite"/>
    </source>
</evidence>
<organism evidence="2">
    <name type="scientific">Thiolapillus brandeum</name>
    <dbReference type="NCBI Taxonomy" id="1076588"/>
    <lineage>
        <taxon>Bacteria</taxon>
        <taxon>Pseudomonadati</taxon>
        <taxon>Pseudomonadota</taxon>
        <taxon>Gammaproteobacteria</taxon>
        <taxon>Chromatiales</taxon>
        <taxon>Sedimenticolaceae</taxon>
        <taxon>Thiolapillus</taxon>
    </lineage>
</organism>
<evidence type="ECO:0000313" key="2">
    <source>
        <dbReference type="EMBL" id="HEC06053.1"/>
    </source>
</evidence>
<gene>
    <name evidence="2" type="ORF">ENJ12_04345</name>
</gene>
<sequence length="105" mass="11589">MESNSMDRHFSVMHDSARCLDIRLGLHAMLFHLLLISLVSLPVLAAEQLPPLTNVEKVKADGYLLSPEALSVEQEHPETNVEKAKSSGYRIQPDKMEGPVIAEPG</sequence>
<feature type="non-terminal residue" evidence="2">
    <location>
        <position position="105"/>
    </location>
</feature>
<protein>
    <submittedName>
        <fullName evidence="2">Uncharacterized protein</fullName>
    </submittedName>
</protein>
<name>A0A831RXR7_9GAMM</name>